<name>A0ABS9AYH3_9GAMM</name>
<dbReference type="GO" id="GO:0016829">
    <property type="term" value="F:lyase activity"/>
    <property type="evidence" value="ECO:0007669"/>
    <property type="project" value="UniProtKB-KW"/>
</dbReference>
<gene>
    <name evidence="4" type="ORF">HOP59_22830</name>
</gene>
<dbReference type="InterPro" id="IPR008397">
    <property type="entry name" value="Alginate_lyase_dom"/>
</dbReference>
<dbReference type="InterPro" id="IPR008929">
    <property type="entry name" value="Chondroitin_lyas"/>
</dbReference>
<comment type="caution">
    <text evidence="4">The sequence shown here is derived from an EMBL/GenBank/DDBJ whole genome shotgun (WGS) entry which is preliminary data.</text>
</comment>
<proteinExistence type="predicted"/>
<reference evidence="4 5" key="1">
    <citation type="journal article" date="2021" name="Front. Microbiol.">
        <title>Aerobic Denitrification and Heterotrophic Sulfur Oxidation in the Genus Halomonas Revealed by Six Novel Species Characterizations and Genome-Based Analysis.</title>
        <authorList>
            <person name="Wang L."/>
            <person name="Shao Z."/>
        </authorList>
    </citation>
    <scope>NUCLEOTIDE SEQUENCE [LARGE SCALE GENOMIC DNA]</scope>
    <source>
        <strain evidence="4 5">MCCC 1A11058</strain>
    </source>
</reference>
<evidence type="ECO:0000256" key="1">
    <source>
        <dbReference type="ARBA" id="ARBA00022729"/>
    </source>
</evidence>
<keyword evidence="5" id="KW-1185">Reference proteome</keyword>
<feature type="domain" description="Alginate lyase" evidence="3">
    <location>
        <begin position="405"/>
        <end position="686"/>
    </location>
</feature>
<protein>
    <submittedName>
        <fullName evidence="4">Alginate lyase family protein</fullName>
    </submittedName>
</protein>
<dbReference type="Proteomes" id="UP001320272">
    <property type="component" value="Unassembled WGS sequence"/>
</dbReference>
<keyword evidence="2 4" id="KW-0456">Lyase</keyword>
<evidence type="ECO:0000313" key="4">
    <source>
        <dbReference type="EMBL" id="MCE8026966.1"/>
    </source>
</evidence>
<evidence type="ECO:0000259" key="3">
    <source>
        <dbReference type="Pfam" id="PF05426"/>
    </source>
</evidence>
<sequence length="746" mass="87121">MLKRSGVKVKYWLSKVPYAKSIKRKLFSSQSGIGVAVSYPSDRRQPQFSEIHADDEYNGGSFVLYRVLGNDLYPRHKKGQTLENLNFILRNESAFPNCKKKYIINRIIDKEQEEKIVKRLQEEGCDFVKIPFSLDEYLKIPLDISGVPQNYFPYRMEYQYLSEPEKQRIKMRICRLKNNYVMNNNGARNVALRRGKSEADWVLPWDGNCFMTESAWKLLYSDVKNKKMPYFFVPMARIEDNQKLLEDLHVVSASEEPQMVFHCNSKEEFNEEFYYGRRPKVELFWRLGIAGDWDNWPIEPWDLPCPEYSPDAGMYSSAGWVARLFSGQAHLENGKSGLVDRGLARNEAIADLLERLDSDGFKARYDSQRLCYVAEVAEHGCIKDPFNSELLRNANASLSRGPYSVIDKKTLPPSRNLHDYWHPAPYFWPNPIPMPGLPYIRKDGKRVPGTRLYEPLSDNYDRTRLQRLFDDTFSLSLAGSVSKDERYDAHAVKLVCTWFLNPETAMSPHLEYAQVRKGWNKNKGSSSGIIEAKDFYYFLDAVRLLERREKLTKSNSNDLREWLSKYLHWLRTSPQGVKERSALNNHGTYYDLQVGAIAAFLGEDMLLRHTLRDSRFRIVQQFSTDGSQPEELKRTTTAHYCCFNLQGWIHLAQLAESCGEDLWSFEGPEGQSIRRAMEWLLPYIDKNWPFQQIDEFDSERFYPIYYAYLSRYGKMSGLEHLEIPSKEEVKPLFFPHDGIRPFWQLS</sequence>
<accession>A0ABS9AYH3</accession>
<organism evidence="4 5">
    <name type="scientific">Billgrantia aerodenitrificans</name>
    <dbReference type="NCBI Taxonomy" id="2733483"/>
    <lineage>
        <taxon>Bacteria</taxon>
        <taxon>Pseudomonadati</taxon>
        <taxon>Pseudomonadota</taxon>
        <taxon>Gammaproteobacteria</taxon>
        <taxon>Oceanospirillales</taxon>
        <taxon>Halomonadaceae</taxon>
        <taxon>Billgrantia</taxon>
    </lineage>
</organism>
<dbReference type="EMBL" id="JABFTV010000020">
    <property type="protein sequence ID" value="MCE8026966.1"/>
    <property type="molecule type" value="Genomic_DNA"/>
</dbReference>
<dbReference type="SUPFAM" id="SSF48230">
    <property type="entry name" value="Chondroitin AC/alginate lyase"/>
    <property type="match status" value="1"/>
</dbReference>
<dbReference type="Pfam" id="PF05426">
    <property type="entry name" value="Alginate_lyase"/>
    <property type="match status" value="1"/>
</dbReference>
<dbReference type="Gene3D" id="1.50.10.100">
    <property type="entry name" value="Chondroitin AC/alginate lyase"/>
    <property type="match status" value="1"/>
</dbReference>
<keyword evidence="1" id="KW-0732">Signal</keyword>
<evidence type="ECO:0000313" key="5">
    <source>
        <dbReference type="Proteomes" id="UP001320272"/>
    </source>
</evidence>
<dbReference type="RefSeq" id="WP_234255670.1">
    <property type="nucleotide sequence ID" value="NZ_JABFTV010000020.1"/>
</dbReference>
<evidence type="ECO:0000256" key="2">
    <source>
        <dbReference type="ARBA" id="ARBA00023239"/>
    </source>
</evidence>